<protein>
    <submittedName>
        <fullName evidence="4">Uncharacterized protein</fullName>
    </submittedName>
</protein>
<comment type="caution">
    <text evidence="4">The sequence shown here is derived from an EMBL/GenBank/DDBJ whole genome shotgun (WGS) entry which is preliminary data.</text>
</comment>
<evidence type="ECO:0000256" key="1">
    <source>
        <dbReference type="SAM" id="MobiDB-lite"/>
    </source>
</evidence>
<dbReference type="STRING" id="442562.Rumeso_04405"/>
<feature type="domain" description="WYL" evidence="2">
    <location>
        <begin position="118"/>
        <end position="184"/>
    </location>
</feature>
<evidence type="ECO:0000313" key="5">
    <source>
        <dbReference type="Proteomes" id="UP000019666"/>
    </source>
</evidence>
<dbReference type="Proteomes" id="UP000019666">
    <property type="component" value="Unassembled WGS sequence"/>
</dbReference>
<proteinExistence type="predicted"/>
<dbReference type="PANTHER" id="PTHR34580">
    <property type="match status" value="1"/>
</dbReference>
<evidence type="ECO:0000259" key="3">
    <source>
        <dbReference type="Pfam" id="PF25583"/>
    </source>
</evidence>
<dbReference type="EMBL" id="AOSK01000124">
    <property type="protein sequence ID" value="EYD74034.1"/>
    <property type="molecule type" value="Genomic_DNA"/>
</dbReference>
<dbReference type="HOGENOM" id="CLU_041141_4_1_5"/>
<keyword evidence="5" id="KW-1185">Reference proteome</keyword>
<feature type="region of interest" description="Disordered" evidence="1">
    <location>
        <begin position="299"/>
        <end position="332"/>
    </location>
</feature>
<feature type="domain" description="WCX" evidence="3">
    <location>
        <begin position="212"/>
        <end position="287"/>
    </location>
</feature>
<dbReference type="InterPro" id="IPR057727">
    <property type="entry name" value="WCX_dom"/>
</dbReference>
<organism evidence="4 5">
    <name type="scientific">Rubellimicrobium mesophilum DSM 19309</name>
    <dbReference type="NCBI Taxonomy" id="442562"/>
    <lineage>
        <taxon>Bacteria</taxon>
        <taxon>Pseudomonadati</taxon>
        <taxon>Pseudomonadota</taxon>
        <taxon>Alphaproteobacteria</taxon>
        <taxon>Rhodobacterales</taxon>
        <taxon>Roseobacteraceae</taxon>
        <taxon>Rubellimicrobium</taxon>
    </lineage>
</organism>
<dbReference type="InterPro" id="IPR051534">
    <property type="entry name" value="CBASS_pafABC_assoc_protein"/>
</dbReference>
<evidence type="ECO:0000259" key="2">
    <source>
        <dbReference type="Pfam" id="PF13280"/>
    </source>
</evidence>
<accession>A0A017HJV6</accession>
<evidence type="ECO:0000313" key="4">
    <source>
        <dbReference type="EMBL" id="EYD74034.1"/>
    </source>
</evidence>
<gene>
    <name evidence="4" type="ORF">Rumeso_04405</name>
</gene>
<dbReference type="Pfam" id="PF25583">
    <property type="entry name" value="WCX"/>
    <property type="match status" value="1"/>
</dbReference>
<dbReference type="Pfam" id="PF13280">
    <property type="entry name" value="WYL"/>
    <property type="match status" value="1"/>
</dbReference>
<sequence length="332" mass="35805">MGVVVRTVQRMRAALETVFPMDVLFDGSRRRYRIVGGLSPNMVAPLAEELAELALAKTALESAGEAVRSERLAALELKILAAIRAAARARIEPDLEALKAAQLPVAVAGPQQRLAAGILESCQTALQAGSVLAFDYAAAGAVPQRREVAPRGLLFGARSYLVGALNDWGAPALWRLDRMSSPEVLARAAWPDPAFDLRDYASRSFGLFQEKPRDIVLRFDAPVAQEAARFIFHPQQKVRELPDGRLEVAFRAGGLLELARHVFTWSGAVEIVEPPELRDILRRELAANLARLDPAQSTCHPASAAADQSAKVSTPVASSEMEVSGSEAMARG</sequence>
<name>A0A017HJV6_9RHOB</name>
<reference evidence="4 5" key="1">
    <citation type="submission" date="2013-02" db="EMBL/GenBank/DDBJ databases">
        <authorList>
            <person name="Fiebig A."/>
            <person name="Goeker M."/>
            <person name="Klenk H.-P.P."/>
        </authorList>
    </citation>
    <scope>NUCLEOTIDE SEQUENCE [LARGE SCALE GENOMIC DNA]</scope>
    <source>
        <strain evidence="4 5">DSM 19309</strain>
    </source>
</reference>
<dbReference type="PANTHER" id="PTHR34580:SF1">
    <property type="entry name" value="PROTEIN PAFC"/>
    <property type="match status" value="1"/>
</dbReference>
<dbReference type="InterPro" id="IPR026881">
    <property type="entry name" value="WYL_dom"/>
</dbReference>
<dbReference type="AlphaFoldDB" id="A0A017HJV6"/>
<dbReference type="PROSITE" id="PS52050">
    <property type="entry name" value="WYL"/>
    <property type="match status" value="1"/>
</dbReference>